<accession>A0A0M0GEJ2</accession>
<sequence length="270" mass="30257">MAAIDFVSNLDEDTWVHKLDPRAKLFLILGFVIIPLLFMDPLYLTGILLLGMILWFSAKIKLKPILPLLVTILILAMSAIVFSTFYNYNQPNETILISIGSLQATDVGLYSGLILGYRIGIPCFMTIIIISTTDPALLAKGLMKMKVPINVAFMFLGTLRFFPLVFEELTNISNAQTIRGVNKKGLRGSWNSFKLAVFPLLINSLRKSRTMGLAVESKGFSKMAWKEYYQDMTLKKIDWFAIVVTIIFFAAAIYIRFILGLGGSNSIVYS</sequence>
<evidence type="ECO:0000256" key="4">
    <source>
        <dbReference type="ARBA" id="ARBA00022989"/>
    </source>
</evidence>
<dbReference type="InterPro" id="IPR003339">
    <property type="entry name" value="ABC/ECF_trnsptr_transmembrane"/>
</dbReference>
<dbReference type="PATRIC" id="fig|1459.3.peg.3122"/>
<evidence type="ECO:0000313" key="7">
    <source>
        <dbReference type="EMBL" id="KON87907.1"/>
    </source>
</evidence>
<feature type="transmembrane region" description="Helical" evidence="6">
    <location>
        <begin position="149"/>
        <end position="166"/>
    </location>
</feature>
<feature type="transmembrane region" description="Helical" evidence="6">
    <location>
        <begin position="108"/>
        <end position="129"/>
    </location>
</feature>
<keyword evidence="5 6" id="KW-0472">Membrane</keyword>
<organism evidence="7 8">
    <name type="scientific">Sporosarcina globispora</name>
    <name type="common">Bacillus globisporus</name>
    <dbReference type="NCBI Taxonomy" id="1459"/>
    <lineage>
        <taxon>Bacteria</taxon>
        <taxon>Bacillati</taxon>
        <taxon>Bacillota</taxon>
        <taxon>Bacilli</taxon>
        <taxon>Bacillales</taxon>
        <taxon>Caryophanaceae</taxon>
        <taxon>Sporosarcina</taxon>
    </lineage>
</organism>
<dbReference type="RefSeq" id="WP_053435261.1">
    <property type="nucleotide sequence ID" value="NZ_LGUF01000007.1"/>
</dbReference>
<gene>
    <name evidence="7" type="ORF">AF332_14440</name>
</gene>
<dbReference type="EMBL" id="LGUF01000007">
    <property type="protein sequence ID" value="KON87907.1"/>
    <property type="molecule type" value="Genomic_DNA"/>
</dbReference>
<keyword evidence="2" id="KW-1003">Cell membrane</keyword>
<dbReference type="PANTHER" id="PTHR34857">
    <property type="entry name" value="SLL0384 PROTEIN"/>
    <property type="match status" value="1"/>
</dbReference>
<feature type="transmembrane region" description="Helical" evidence="6">
    <location>
        <begin position="68"/>
        <end position="88"/>
    </location>
</feature>
<protein>
    <recommendedName>
        <fullName evidence="9">Cobalt ABC transporter permease</fullName>
    </recommendedName>
</protein>
<keyword evidence="4 6" id="KW-1133">Transmembrane helix</keyword>
<reference evidence="8" key="1">
    <citation type="submission" date="2015-07" db="EMBL/GenBank/DDBJ databases">
        <title>Fjat-10036 dsm4.</title>
        <authorList>
            <person name="Liu B."/>
            <person name="Wang J."/>
            <person name="Zhu Y."/>
            <person name="Liu G."/>
            <person name="Chen Q."/>
            <person name="Chen Z."/>
            <person name="Lan J."/>
            <person name="Che J."/>
            <person name="Ge C."/>
            <person name="Shi H."/>
            <person name="Pan Z."/>
            <person name="Liu X."/>
        </authorList>
    </citation>
    <scope>NUCLEOTIDE SEQUENCE [LARGE SCALE GENOMIC DNA]</scope>
    <source>
        <strain evidence="8">DSM 4</strain>
    </source>
</reference>
<evidence type="ECO:0000256" key="5">
    <source>
        <dbReference type="ARBA" id="ARBA00023136"/>
    </source>
</evidence>
<dbReference type="CDD" id="cd16914">
    <property type="entry name" value="EcfT"/>
    <property type="match status" value="1"/>
</dbReference>
<evidence type="ECO:0000256" key="2">
    <source>
        <dbReference type="ARBA" id="ARBA00022475"/>
    </source>
</evidence>
<evidence type="ECO:0008006" key="9">
    <source>
        <dbReference type="Google" id="ProtNLM"/>
    </source>
</evidence>
<evidence type="ECO:0000313" key="8">
    <source>
        <dbReference type="Proteomes" id="UP000037109"/>
    </source>
</evidence>
<dbReference type="AlphaFoldDB" id="A0A0M0GEJ2"/>
<evidence type="ECO:0000256" key="1">
    <source>
        <dbReference type="ARBA" id="ARBA00004141"/>
    </source>
</evidence>
<dbReference type="Pfam" id="PF02361">
    <property type="entry name" value="CbiQ"/>
    <property type="match status" value="1"/>
</dbReference>
<dbReference type="Proteomes" id="UP000037109">
    <property type="component" value="Unassembled WGS sequence"/>
</dbReference>
<feature type="transmembrane region" description="Helical" evidence="6">
    <location>
        <begin position="25"/>
        <end position="56"/>
    </location>
</feature>
<evidence type="ECO:0000256" key="3">
    <source>
        <dbReference type="ARBA" id="ARBA00022692"/>
    </source>
</evidence>
<keyword evidence="3 6" id="KW-0812">Transmembrane</keyword>
<dbReference type="InterPro" id="IPR051611">
    <property type="entry name" value="ECF_transporter_component"/>
</dbReference>
<feature type="transmembrane region" description="Helical" evidence="6">
    <location>
        <begin position="239"/>
        <end position="259"/>
    </location>
</feature>
<keyword evidence="8" id="KW-1185">Reference proteome</keyword>
<comment type="caution">
    <text evidence="7">The sequence shown here is derived from an EMBL/GenBank/DDBJ whole genome shotgun (WGS) entry which is preliminary data.</text>
</comment>
<name>A0A0M0GEJ2_SPOGL</name>
<dbReference type="STRING" id="1459.AF332_14440"/>
<dbReference type="GO" id="GO:0005886">
    <property type="term" value="C:plasma membrane"/>
    <property type="evidence" value="ECO:0007669"/>
    <property type="project" value="UniProtKB-ARBA"/>
</dbReference>
<proteinExistence type="predicted"/>
<comment type="subcellular location">
    <subcellularLocation>
        <location evidence="1">Membrane</location>
        <topology evidence="1">Multi-pass membrane protein</topology>
    </subcellularLocation>
</comment>
<dbReference type="PANTHER" id="PTHR34857:SF2">
    <property type="entry name" value="SLL0384 PROTEIN"/>
    <property type="match status" value="1"/>
</dbReference>
<dbReference type="OrthoDB" id="8075495at2"/>
<evidence type="ECO:0000256" key="6">
    <source>
        <dbReference type="SAM" id="Phobius"/>
    </source>
</evidence>